<dbReference type="Proteomes" id="UP000887159">
    <property type="component" value="Unassembled WGS sequence"/>
</dbReference>
<sequence length="102" mass="11917">MLYEPKPCSGRSPVLDIRSDRWIQIMDSKSGYMIRPEMAPTLRLSKLDMDFLGNERADWLAKAATKRKIDIAANILKSFYKKIMKEKMSWNQEYLISNKGDK</sequence>
<name>A0A8X6VH26_TRICX</name>
<evidence type="ECO:0000313" key="2">
    <source>
        <dbReference type="Proteomes" id="UP000887159"/>
    </source>
</evidence>
<keyword evidence="2" id="KW-1185">Reference proteome</keyword>
<accession>A0A8X6VH26</accession>
<dbReference type="AlphaFoldDB" id="A0A8X6VH26"/>
<proteinExistence type="predicted"/>
<dbReference type="EMBL" id="BMAU01021314">
    <property type="protein sequence ID" value="GFY12454.1"/>
    <property type="molecule type" value="Genomic_DNA"/>
</dbReference>
<gene>
    <name evidence="1" type="ORF">TNCV_1798761</name>
</gene>
<reference evidence="1" key="1">
    <citation type="submission" date="2020-08" db="EMBL/GenBank/DDBJ databases">
        <title>Multicomponent nature underlies the extraordinary mechanical properties of spider dragline silk.</title>
        <authorList>
            <person name="Kono N."/>
            <person name="Nakamura H."/>
            <person name="Mori M."/>
            <person name="Yoshida Y."/>
            <person name="Ohtoshi R."/>
            <person name="Malay A.D."/>
            <person name="Moran D.A.P."/>
            <person name="Tomita M."/>
            <person name="Numata K."/>
            <person name="Arakawa K."/>
        </authorList>
    </citation>
    <scope>NUCLEOTIDE SEQUENCE</scope>
</reference>
<organism evidence="1 2">
    <name type="scientific">Trichonephila clavipes</name>
    <name type="common">Golden silk orbweaver</name>
    <name type="synonym">Nephila clavipes</name>
    <dbReference type="NCBI Taxonomy" id="2585209"/>
    <lineage>
        <taxon>Eukaryota</taxon>
        <taxon>Metazoa</taxon>
        <taxon>Ecdysozoa</taxon>
        <taxon>Arthropoda</taxon>
        <taxon>Chelicerata</taxon>
        <taxon>Arachnida</taxon>
        <taxon>Araneae</taxon>
        <taxon>Araneomorphae</taxon>
        <taxon>Entelegynae</taxon>
        <taxon>Araneoidea</taxon>
        <taxon>Nephilidae</taxon>
        <taxon>Trichonephila</taxon>
    </lineage>
</organism>
<evidence type="ECO:0000313" key="1">
    <source>
        <dbReference type="EMBL" id="GFY12454.1"/>
    </source>
</evidence>
<comment type="caution">
    <text evidence="1">The sequence shown here is derived from an EMBL/GenBank/DDBJ whole genome shotgun (WGS) entry which is preliminary data.</text>
</comment>
<protein>
    <submittedName>
        <fullName evidence="1">Uncharacterized protein</fullName>
    </submittedName>
</protein>